<sequence>MGKPRGKEGDPLMENQGATHSMRATDGEKKSVAPTIQAQFSPILAAIADTKIVLQQDIGEVSVGLELLRAEHRKLAERMMDVEKGVDDMHPTQ</sequence>
<gene>
    <name evidence="2" type="ORF">NDU88_007762</name>
</gene>
<name>A0AAV7NU86_PLEWA</name>
<keyword evidence="3" id="KW-1185">Reference proteome</keyword>
<feature type="region of interest" description="Disordered" evidence="1">
    <location>
        <begin position="1"/>
        <end position="30"/>
    </location>
</feature>
<proteinExistence type="predicted"/>
<dbReference type="EMBL" id="JANPWB010000012">
    <property type="protein sequence ID" value="KAJ1119577.1"/>
    <property type="molecule type" value="Genomic_DNA"/>
</dbReference>
<reference evidence="2" key="1">
    <citation type="journal article" date="2022" name="bioRxiv">
        <title>Sequencing and chromosome-scale assembly of the giantPleurodeles waltlgenome.</title>
        <authorList>
            <person name="Brown T."/>
            <person name="Elewa A."/>
            <person name="Iarovenko S."/>
            <person name="Subramanian E."/>
            <person name="Araus A.J."/>
            <person name="Petzold A."/>
            <person name="Susuki M."/>
            <person name="Suzuki K.-i.T."/>
            <person name="Hayashi T."/>
            <person name="Toyoda A."/>
            <person name="Oliveira C."/>
            <person name="Osipova E."/>
            <person name="Leigh N.D."/>
            <person name="Simon A."/>
            <person name="Yun M.H."/>
        </authorList>
    </citation>
    <scope>NUCLEOTIDE SEQUENCE</scope>
    <source>
        <strain evidence="2">20211129_DDA</strain>
        <tissue evidence="2">Liver</tissue>
    </source>
</reference>
<protein>
    <submittedName>
        <fullName evidence="2">Uncharacterized protein</fullName>
    </submittedName>
</protein>
<accession>A0AAV7NU86</accession>
<feature type="compositionally biased region" description="Basic and acidic residues" evidence="1">
    <location>
        <begin position="1"/>
        <end position="10"/>
    </location>
</feature>
<evidence type="ECO:0000313" key="2">
    <source>
        <dbReference type="EMBL" id="KAJ1119577.1"/>
    </source>
</evidence>
<comment type="caution">
    <text evidence="2">The sequence shown here is derived from an EMBL/GenBank/DDBJ whole genome shotgun (WGS) entry which is preliminary data.</text>
</comment>
<evidence type="ECO:0000256" key="1">
    <source>
        <dbReference type="SAM" id="MobiDB-lite"/>
    </source>
</evidence>
<organism evidence="2 3">
    <name type="scientific">Pleurodeles waltl</name>
    <name type="common">Iberian ribbed newt</name>
    <dbReference type="NCBI Taxonomy" id="8319"/>
    <lineage>
        <taxon>Eukaryota</taxon>
        <taxon>Metazoa</taxon>
        <taxon>Chordata</taxon>
        <taxon>Craniata</taxon>
        <taxon>Vertebrata</taxon>
        <taxon>Euteleostomi</taxon>
        <taxon>Amphibia</taxon>
        <taxon>Batrachia</taxon>
        <taxon>Caudata</taxon>
        <taxon>Salamandroidea</taxon>
        <taxon>Salamandridae</taxon>
        <taxon>Pleurodelinae</taxon>
        <taxon>Pleurodeles</taxon>
    </lineage>
</organism>
<dbReference type="Proteomes" id="UP001066276">
    <property type="component" value="Chromosome 8"/>
</dbReference>
<dbReference type="AlphaFoldDB" id="A0AAV7NU86"/>
<evidence type="ECO:0000313" key="3">
    <source>
        <dbReference type="Proteomes" id="UP001066276"/>
    </source>
</evidence>